<proteinExistence type="predicted"/>
<dbReference type="InterPro" id="IPR036388">
    <property type="entry name" value="WH-like_DNA-bd_sf"/>
</dbReference>
<sequence length="192" mass="22317">MWSLYDYLMHDEKNAVQRIVNTLTKKLYINYQYHNDAKHEVVLALMQANYDPYYDDDAIISYAYSCASWALVAWRRTNLLPVSITRTESPEPISVSLDDVFGDSLDKLITEAGLAGNDPFELLFNQKPKNTEPETKLVYPDDDKNRYQFRKIIKLHLDGYTNNAIAEEIKVSKRTVQRRIKAFVEYNHAQAS</sequence>
<dbReference type="EMBL" id="BSOR01000022">
    <property type="protein sequence ID" value="GLR63952.1"/>
    <property type="molecule type" value="Genomic_DNA"/>
</dbReference>
<keyword evidence="2" id="KW-1185">Reference proteome</keyword>
<gene>
    <name evidence="1" type="ORF">GCM10007878_13900</name>
</gene>
<comment type="caution">
    <text evidence="1">The sequence shown here is derived from an EMBL/GenBank/DDBJ whole genome shotgun (WGS) entry which is preliminary data.</text>
</comment>
<reference evidence="2" key="1">
    <citation type="journal article" date="2019" name="Int. J. Syst. Evol. Microbiol.">
        <title>The Global Catalogue of Microorganisms (GCM) 10K type strain sequencing project: providing services to taxonomists for standard genome sequencing and annotation.</title>
        <authorList>
            <consortium name="The Broad Institute Genomics Platform"/>
            <consortium name="The Broad Institute Genome Sequencing Center for Infectious Disease"/>
            <person name="Wu L."/>
            <person name="Ma J."/>
        </authorList>
    </citation>
    <scope>NUCLEOTIDE SEQUENCE [LARGE SCALE GENOMIC DNA]</scope>
    <source>
        <strain evidence="2">NBRC 100033</strain>
    </source>
</reference>
<dbReference type="Proteomes" id="UP001156682">
    <property type="component" value="Unassembled WGS sequence"/>
</dbReference>
<name>A0ABQ6A053_9GAMM</name>
<dbReference type="Pfam" id="PF13384">
    <property type="entry name" value="HTH_23"/>
    <property type="match status" value="1"/>
</dbReference>
<dbReference type="Gene3D" id="1.10.10.10">
    <property type="entry name" value="Winged helix-like DNA-binding domain superfamily/Winged helix DNA-binding domain"/>
    <property type="match status" value="1"/>
</dbReference>
<accession>A0ABQ6A053</accession>
<protein>
    <submittedName>
        <fullName evidence="1">Uncharacterized protein</fullName>
    </submittedName>
</protein>
<evidence type="ECO:0000313" key="2">
    <source>
        <dbReference type="Proteomes" id="UP001156682"/>
    </source>
</evidence>
<evidence type="ECO:0000313" key="1">
    <source>
        <dbReference type="EMBL" id="GLR63952.1"/>
    </source>
</evidence>
<dbReference type="RefSeq" id="WP_027851690.1">
    <property type="nucleotide sequence ID" value="NZ_BSOR01000022.1"/>
</dbReference>
<organism evidence="1 2">
    <name type="scientific">Marinospirillum insulare</name>
    <dbReference type="NCBI Taxonomy" id="217169"/>
    <lineage>
        <taxon>Bacteria</taxon>
        <taxon>Pseudomonadati</taxon>
        <taxon>Pseudomonadota</taxon>
        <taxon>Gammaproteobacteria</taxon>
        <taxon>Oceanospirillales</taxon>
        <taxon>Oceanospirillaceae</taxon>
        <taxon>Marinospirillum</taxon>
    </lineage>
</organism>